<dbReference type="SUPFAM" id="SSF52507">
    <property type="entry name" value="Homo-oligomeric flavin-containing Cys decarboxylases, HFCD"/>
    <property type="match status" value="1"/>
</dbReference>
<organism evidence="6 7">
    <name type="scientific">Mycoplasmopsis pullorum</name>
    <dbReference type="NCBI Taxonomy" id="48003"/>
    <lineage>
        <taxon>Bacteria</taxon>
        <taxon>Bacillati</taxon>
        <taxon>Mycoplasmatota</taxon>
        <taxon>Mycoplasmoidales</taxon>
        <taxon>Metamycoplasmataceae</taxon>
        <taxon>Mycoplasmopsis</taxon>
    </lineage>
</organism>
<dbReference type="UniPathway" id="UPA00241">
    <property type="reaction ID" value="UER00353"/>
</dbReference>
<dbReference type="Pfam" id="PF02441">
    <property type="entry name" value="Flavoprotein"/>
    <property type="match status" value="1"/>
</dbReference>
<reference evidence="7" key="1">
    <citation type="submission" date="2016-10" db="EMBL/GenBank/DDBJ databases">
        <authorList>
            <person name="Beylefeld A."/>
            <person name="Abolnik C."/>
        </authorList>
    </citation>
    <scope>NUCLEOTIDE SEQUENCE [LARGE SCALE GENOMIC DNA]</scope>
    <source>
        <strain evidence="7">B359_6</strain>
    </source>
</reference>
<comment type="function">
    <text evidence="3">Catalyzes two steps in the biosynthesis of coenzyme A. In the first step cysteine is conjugated to 4'-phosphopantothenate to form 4-phosphopantothenoylcysteine, in the latter compound is decarboxylated to form 4'-phosphopantotheine.</text>
</comment>
<evidence type="ECO:0000256" key="1">
    <source>
        <dbReference type="ARBA" id="ARBA00022793"/>
    </source>
</evidence>
<dbReference type="Gene3D" id="3.40.50.10300">
    <property type="entry name" value="CoaB-like"/>
    <property type="match status" value="1"/>
</dbReference>
<dbReference type="STRING" id="48003.BLA55_01325"/>
<evidence type="ECO:0000256" key="3">
    <source>
        <dbReference type="RuleBase" id="RU364078"/>
    </source>
</evidence>
<keyword evidence="2 3" id="KW-0456">Lyase</keyword>
<comment type="pathway">
    <text evidence="3">Cofactor biosynthesis; coenzyme A biosynthesis; CoA from (R)-pantothenate: step 3/5.</text>
</comment>
<dbReference type="GO" id="GO:0004633">
    <property type="term" value="F:phosphopantothenoylcysteine decarboxylase activity"/>
    <property type="evidence" value="ECO:0007669"/>
    <property type="project" value="UniProtKB-EC"/>
</dbReference>
<comment type="similarity">
    <text evidence="3">In the C-terminal section; belongs to the PPC synthetase family.</text>
</comment>
<keyword evidence="3" id="KW-0288">FMN</keyword>
<dbReference type="OrthoDB" id="9802554at2"/>
<evidence type="ECO:0000313" key="6">
    <source>
        <dbReference type="EMBL" id="APJ38312.1"/>
    </source>
</evidence>
<dbReference type="GO" id="GO:0015937">
    <property type="term" value="P:coenzyme A biosynthetic process"/>
    <property type="evidence" value="ECO:0007669"/>
    <property type="project" value="UniProtKB-UniPathway"/>
</dbReference>
<dbReference type="Pfam" id="PF04127">
    <property type="entry name" value="DFP"/>
    <property type="match status" value="1"/>
</dbReference>
<proteinExistence type="inferred from homology"/>
<dbReference type="InterPro" id="IPR035929">
    <property type="entry name" value="CoaB-like_sf"/>
</dbReference>
<dbReference type="GO" id="GO:0010181">
    <property type="term" value="F:FMN binding"/>
    <property type="evidence" value="ECO:0007669"/>
    <property type="project" value="InterPro"/>
</dbReference>
<dbReference type="KEGG" id="mpul:BLA55_01325"/>
<dbReference type="InterPro" id="IPR036551">
    <property type="entry name" value="Flavin_trans-like"/>
</dbReference>
<comment type="catalytic activity">
    <reaction evidence="3">
        <text>N-[(R)-4-phosphopantothenoyl]-L-cysteine + H(+) = (R)-4'-phosphopantetheine + CO2</text>
        <dbReference type="Rhea" id="RHEA:16793"/>
        <dbReference type="ChEBI" id="CHEBI:15378"/>
        <dbReference type="ChEBI" id="CHEBI:16526"/>
        <dbReference type="ChEBI" id="CHEBI:59458"/>
        <dbReference type="ChEBI" id="CHEBI:61723"/>
        <dbReference type="EC" id="4.1.1.36"/>
    </reaction>
</comment>
<evidence type="ECO:0000259" key="4">
    <source>
        <dbReference type="Pfam" id="PF02441"/>
    </source>
</evidence>
<keyword evidence="7" id="KW-1185">Reference proteome</keyword>
<dbReference type="RefSeq" id="WP_073372316.1">
    <property type="nucleotide sequence ID" value="NZ_CP017813.1"/>
</dbReference>
<keyword evidence="1 3" id="KW-0210">Decarboxylase</keyword>
<feature type="domain" description="Flavoprotein" evidence="4">
    <location>
        <begin position="1"/>
        <end position="165"/>
    </location>
</feature>
<dbReference type="GO" id="GO:0004632">
    <property type="term" value="F:phosphopantothenate--cysteine ligase activity"/>
    <property type="evidence" value="ECO:0007669"/>
    <property type="project" value="UniProtKB-EC"/>
</dbReference>
<comment type="pathway">
    <text evidence="3">Cofactor biosynthesis; coenzyme A biosynthesis; CoA from (R)-pantothenate: step 2/5.</text>
</comment>
<accession>A0A1L4FRT9</accession>
<dbReference type="PANTHER" id="PTHR14359">
    <property type="entry name" value="HOMO-OLIGOMERIC FLAVIN CONTAINING CYS DECARBOXYLASE FAMILY"/>
    <property type="match status" value="1"/>
</dbReference>
<evidence type="ECO:0000256" key="2">
    <source>
        <dbReference type="ARBA" id="ARBA00023239"/>
    </source>
</evidence>
<dbReference type="GO" id="GO:0071513">
    <property type="term" value="C:phosphopantothenoylcysteine decarboxylase complex"/>
    <property type="evidence" value="ECO:0007669"/>
    <property type="project" value="TreeGrafter"/>
</dbReference>
<dbReference type="InterPro" id="IPR005252">
    <property type="entry name" value="CoaBC"/>
</dbReference>
<gene>
    <name evidence="6" type="ORF">BLA55_01325</name>
</gene>
<keyword evidence="3" id="KW-0436">Ligase</keyword>
<dbReference type="PANTHER" id="PTHR14359:SF6">
    <property type="entry name" value="PHOSPHOPANTOTHENOYLCYSTEINE DECARBOXYLASE"/>
    <property type="match status" value="1"/>
</dbReference>
<dbReference type="Proteomes" id="UP000184322">
    <property type="component" value="Chromosome"/>
</dbReference>
<dbReference type="GO" id="GO:0015941">
    <property type="term" value="P:pantothenate catabolic process"/>
    <property type="evidence" value="ECO:0007669"/>
    <property type="project" value="InterPro"/>
</dbReference>
<name>A0A1L4FRT9_9BACT</name>
<dbReference type="SUPFAM" id="SSF102645">
    <property type="entry name" value="CoaB-like"/>
    <property type="match status" value="1"/>
</dbReference>
<dbReference type="InterPro" id="IPR007085">
    <property type="entry name" value="DNA/pantothenate-metab_flavo_C"/>
</dbReference>
<comment type="cofactor">
    <cofactor evidence="3">
        <name>FMN</name>
        <dbReference type="ChEBI" id="CHEBI:58210"/>
    </cofactor>
</comment>
<keyword evidence="3" id="KW-0285">Flavoprotein</keyword>
<dbReference type="EC" id="4.1.1.36" evidence="3"/>
<dbReference type="AlphaFoldDB" id="A0A1L4FRT9"/>
<sequence length="393" mass="44161">MNILILGTSSIAVKRINSLVSLLKKESNVNVKVVLSPKADQFDLVDTSDEFELVNYQSNYQNLDPLHVNLAKWADQIIIFPATFNTINKYANGISDNFILDILSLGFHNKTLICPAMNTLMYQNPILQNNIRKLKELGITFLGPIQGLLHCGDNGIGHIVSNEEIIDFLFNKNKKPKLLLTLGYTNVQLDDVRVLSVPSSGKTGIALINELHNDFNLTVINANIQNLNLTIPNNIKIINVYTPNEYEKSVMEQIVDADIFVSNAAVSDFIFDKHDGKIKKDTKFDLTYKIGPDVLFEVSKKFPEKIKVGFALESKTNGKLIDLGMMKFEKKKLDLLVVNSKESLNSNTSSGVFIFKNDKIIQTQEFESLSKPDLASKISKYLKTILKDKKCEQ</sequence>
<protein>
    <recommendedName>
        <fullName evidence="3">Coenzyme A biosynthesis bifunctional protein CoaBC</fullName>
        <ecNumber evidence="3">4.1.1.36</ecNumber>
        <ecNumber evidence="3">6.3.2.5</ecNumber>
    </recommendedName>
    <alternativeName>
        <fullName evidence="3">DNA/pantothenate metabolism flavoprotein</fullName>
    </alternativeName>
</protein>
<dbReference type="NCBIfam" id="TIGR00521">
    <property type="entry name" value="coaBC_dfp"/>
    <property type="match status" value="1"/>
</dbReference>
<dbReference type="Gene3D" id="3.40.50.1950">
    <property type="entry name" value="Flavin prenyltransferase-like"/>
    <property type="match status" value="1"/>
</dbReference>
<evidence type="ECO:0000313" key="7">
    <source>
        <dbReference type="Proteomes" id="UP000184322"/>
    </source>
</evidence>
<comment type="catalytic activity">
    <reaction evidence="3">
        <text>(R)-4'-phosphopantothenate + L-cysteine + CTP = N-[(R)-4-phosphopantothenoyl]-L-cysteine + CMP + diphosphate + H(+)</text>
        <dbReference type="Rhea" id="RHEA:19397"/>
        <dbReference type="ChEBI" id="CHEBI:10986"/>
        <dbReference type="ChEBI" id="CHEBI:15378"/>
        <dbReference type="ChEBI" id="CHEBI:33019"/>
        <dbReference type="ChEBI" id="CHEBI:35235"/>
        <dbReference type="ChEBI" id="CHEBI:37563"/>
        <dbReference type="ChEBI" id="CHEBI:59458"/>
        <dbReference type="ChEBI" id="CHEBI:60377"/>
        <dbReference type="EC" id="6.3.2.5"/>
    </reaction>
</comment>
<dbReference type="InterPro" id="IPR003382">
    <property type="entry name" value="Flavoprotein"/>
</dbReference>
<dbReference type="EMBL" id="CP017813">
    <property type="protein sequence ID" value="APJ38312.1"/>
    <property type="molecule type" value="Genomic_DNA"/>
</dbReference>
<comment type="similarity">
    <text evidence="3">In the N-terminal section; belongs to the HFCD (homo-oligomeric flavin containing Cys decarboxylase) superfamily.</text>
</comment>
<evidence type="ECO:0000259" key="5">
    <source>
        <dbReference type="Pfam" id="PF04127"/>
    </source>
</evidence>
<feature type="domain" description="DNA/pantothenate metabolism flavoprotein C-terminal" evidence="5">
    <location>
        <begin position="176"/>
        <end position="383"/>
    </location>
</feature>
<dbReference type="EC" id="6.3.2.5" evidence="3"/>